<dbReference type="SMART" id="SM01230">
    <property type="entry name" value="Gln-synt_C"/>
    <property type="match status" value="1"/>
</dbReference>
<dbReference type="EMBL" id="JBHMBE010000002">
    <property type="protein sequence ID" value="MFB9645064.1"/>
    <property type="molecule type" value="Genomic_DNA"/>
</dbReference>
<keyword evidence="2" id="KW-0436">Ligase</keyword>
<sequence>MPDLAAEPLVIGSLVDPGGVSRAKAVPASRADAFAATGVGASPSWNVFCADDRLAFTERFSVIGDLRLRIDPAAIRDIGGGLSWGPVTVGTLGGTVAASCTRTALVRTVERLTAAGVTASVGHELEFQLFPRSEPPHGSEPPEVLSPEWSAYGFGAVVDHAAFLQGVVARARSAGLEILQLHAEWAPRQFEISLARRPPVQAADDLVLARMIVRLAARDTGFAASFSPVPIAGGASNGAHAHLSLHTAGGPLLSGGTGPHGVTDAGAAAIAGILAALPGVGAVLSGSPLSAERLRPGMWAGAHASWGLENREAALRFVAATPGTPDGANIEIKPIDASANPYLATAVVLEAALMGIETSPPLPPPVDTHSDDSAPLLPTSPEDQVARLEGSTAARRSLGPDLIEAIAAVRRMEHATWGDKRVEERVERFRFTWG</sequence>
<evidence type="ECO:0000256" key="3">
    <source>
        <dbReference type="PROSITE-ProRule" id="PRU01331"/>
    </source>
</evidence>
<comment type="similarity">
    <text evidence="1 3 4">Belongs to the glutamine synthetase family.</text>
</comment>
<evidence type="ECO:0000313" key="7">
    <source>
        <dbReference type="EMBL" id="MFB9645064.1"/>
    </source>
</evidence>
<dbReference type="InterPro" id="IPR014746">
    <property type="entry name" value="Gln_synth/guanido_kin_cat_dom"/>
</dbReference>
<dbReference type="Gene3D" id="3.30.590.10">
    <property type="entry name" value="Glutamine synthetase/guanido kinase, catalytic domain"/>
    <property type="match status" value="1"/>
</dbReference>
<dbReference type="SUPFAM" id="SSF55931">
    <property type="entry name" value="Glutamine synthetase/guanido kinase"/>
    <property type="match status" value="1"/>
</dbReference>
<evidence type="ECO:0000256" key="5">
    <source>
        <dbReference type="SAM" id="MobiDB-lite"/>
    </source>
</evidence>
<reference evidence="7 8" key="1">
    <citation type="submission" date="2024-09" db="EMBL/GenBank/DDBJ databases">
        <authorList>
            <person name="Sun Q."/>
            <person name="Mori K."/>
        </authorList>
    </citation>
    <scope>NUCLEOTIDE SEQUENCE [LARGE SCALE GENOMIC DNA]</scope>
    <source>
        <strain evidence="7 8">JCM 1342</strain>
    </source>
</reference>
<accession>A0ABV5SXI3</accession>
<dbReference type="InterPro" id="IPR036651">
    <property type="entry name" value="Gln_synt_N_sf"/>
</dbReference>
<proteinExistence type="inferred from homology"/>
<dbReference type="InterPro" id="IPR008146">
    <property type="entry name" value="Gln_synth_cat_dom"/>
</dbReference>
<evidence type="ECO:0000256" key="4">
    <source>
        <dbReference type="RuleBase" id="RU000384"/>
    </source>
</evidence>
<feature type="domain" description="GS catalytic" evidence="6">
    <location>
        <begin position="101"/>
        <end position="434"/>
    </location>
</feature>
<evidence type="ECO:0000259" key="6">
    <source>
        <dbReference type="PROSITE" id="PS51987"/>
    </source>
</evidence>
<feature type="region of interest" description="Disordered" evidence="5">
    <location>
        <begin position="359"/>
        <end position="382"/>
    </location>
</feature>
<dbReference type="Gene3D" id="3.10.20.70">
    <property type="entry name" value="Glutamine synthetase, N-terminal domain"/>
    <property type="match status" value="1"/>
</dbReference>
<organism evidence="7 8">
    <name type="scientific">Microbacterium terregens</name>
    <dbReference type="NCBI Taxonomy" id="69363"/>
    <lineage>
        <taxon>Bacteria</taxon>
        <taxon>Bacillati</taxon>
        <taxon>Actinomycetota</taxon>
        <taxon>Actinomycetes</taxon>
        <taxon>Micrococcales</taxon>
        <taxon>Microbacteriaceae</taxon>
        <taxon>Microbacterium</taxon>
    </lineage>
</organism>
<protein>
    <submittedName>
        <fullName evidence="7">Glutamine synthetase</fullName>
    </submittedName>
</protein>
<dbReference type="Pfam" id="PF00120">
    <property type="entry name" value="Gln-synt_C"/>
    <property type="match status" value="1"/>
</dbReference>
<dbReference type="RefSeq" id="WP_344713936.1">
    <property type="nucleotide sequence ID" value="NZ_BAAAWH010000001.1"/>
</dbReference>
<evidence type="ECO:0000256" key="2">
    <source>
        <dbReference type="ARBA" id="ARBA00022598"/>
    </source>
</evidence>
<comment type="caution">
    <text evidence="7">The sequence shown here is derived from an EMBL/GenBank/DDBJ whole genome shotgun (WGS) entry which is preliminary data.</text>
</comment>
<gene>
    <name evidence="7" type="ORF">ACFFPJ_04555</name>
</gene>
<keyword evidence="8" id="KW-1185">Reference proteome</keyword>
<dbReference type="PANTHER" id="PTHR43785:SF12">
    <property type="entry name" value="TYPE-1 GLUTAMINE SYNTHETASE 2"/>
    <property type="match status" value="1"/>
</dbReference>
<evidence type="ECO:0000313" key="8">
    <source>
        <dbReference type="Proteomes" id="UP001589611"/>
    </source>
</evidence>
<dbReference type="PROSITE" id="PS51987">
    <property type="entry name" value="GS_CATALYTIC"/>
    <property type="match status" value="1"/>
</dbReference>
<dbReference type="Proteomes" id="UP001589611">
    <property type="component" value="Unassembled WGS sequence"/>
</dbReference>
<dbReference type="PANTHER" id="PTHR43785">
    <property type="entry name" value="GAMMA-GLUTAMYLPUTRESCINE SYNTHETASE"/>
    <property type="match status" value="1"/>
</dbReference>
<evidence type="ECO:0000256" key="1">
    <source>
        <dbReference type="ARBA" id="ARBA00009897"/>
    </source>
</evidence>
<name>A0ABV5SXI3_9MICO</name>